<keyword evidence="8" id="KW-1185">Reference proteome</keyword>
<evidence type="ECO:0000256" key="1">
    <source>
        <dbReference type="ARBA" id="ARBA00008857"/>
    </source>
</evidence>
<feature type="domain" description="Tyr recombinase" evidence="6">
    <location>
        <begin position="174"/>
        <end position="341"/>
    </location>
</feature>
<dbReference type="PROSITE" id="PS51898">
    <property type="entry name" value="TYR_RECOMBINASE"/>
    <property type="match status" value="1"/>
</dbReference>
<dbReference type="Gene3D" id="1.10.443.10">
    <property type="entry name" value="Intergrase catalytic core"/>
    <property type="match status" value="1"/>
</dbReference>
<dbReference type="InterPro" id="IPR011010">
    <property type="entry name" value="DNA_brk_join_enz"/>
</dbReference>
<dbReference type="EMBL" id="JAUKWQ010000002">
    <property type="protein sequence ID" value="MDO1582390.1"/>
    <property type="molecule type" value="Genomic_DNA"/>
</dbReference>
<dbReference type="RefSeq" id="WP_302076527.1">
    <property type="nucleotide sequence ID" value="NZ_JAUKWQ010000002.1"/>
</dbReference>
<gene>
    <name evidence="7" type="ORF">Q2T52_09790</name>
</gene>
<feature type="compositionally biased region" description="Basic and acidic residues" evidence="5">
    <location>
        <begin position="354"/>
        <end position="372"/>
    </location>
</feature>
<organism evidence="7 8">
    <name type="scientific">Rhizobium oryzicola</name>
    <dbReference type="NCBI Taxonomy" id="1232668"/>
    <lineage>
        <taxon>Bacteria</taxon>
        <taxon>Pseudomonadati</taxon>
        <taxon>Pseudomonadota</taxon>
        <taxon>Alphaproteobacteria</taxon>
        <taxon>Hyphomicrobiales</taxon>
        <taxon>Rhizobiaceae</taxon>
        <taxon>Rhizobium/Agrobacterium group</taxon>
        <taxon>Rhizobium</taxon>
    </lineage>
</organism>
<dbReference type="PANTHER" id="PTHR30629">
    <property type="entry name" value="PROPHAGE INTEGRASE"/>
    <property type="match status" value="1"/>
</dbReference>
<evidence type="ECO:0000256" key="2">
    <source>
        <dbReference type="ARBA" id="ARBA00022908"/>
    </source>
</evidence>
<evidence type="ECO:0000256" key="5">
    <source>
        <dbReference type="SAM" id="MobiDB-lite"/>
    </source>
</evidence>
<feature type="region of interest" description="Disordered" evidence="5">
    <location>
        <begin position="349"/>
        <end position="372"/>
    </location>
</feature>
<keyword evidence="3" id="KW-0238">DNA-binding</keyword>
<reference evidence="7" key="1">
    <citation type="journal article" date="2015" name="Int. J. Syst. Evol. Microbiol.">
        <title>Rhizobium oryzicola sp. nov., potential plant-growth-promoting endophytic bacteria isolated from rice roots.</title>
        <authorList>
            <person name="Zhang X.X."/>
            <person name="Gao J.S."/>
            <person name="Cao Y.H."/>
            <person name="Sheirdil R.A."/>
            <person name="Wang X.C."/>
            <person name="Zhang L."/>
        </authorList>
    </citation>
    <scope>NUCLEOTIDE SEQUENCE</scope>
    <source>
        <strain evidence="7">05753</strain>
    </source>
</reference>
<dbReference type="InterPro" id="IPR050808">
    <property type="entry name" value="Phage_Integrase"/>
</dbReference>
<comment type="caution">
    <text evidence="7">The sequence shown here is derived from an EMBL/GenBank/DDBJ whole genome shotgun (WGS) entry which is preliminary data.</text>
</comment>
<dbReference type="Pfam" id="PF00589">
    <property type="entry name" value="Phage_integrase"/>
    <property type="match status" value="1"/>
</dbReference>
<dbReference type="SUPFAM" id="SSF56349">
    <property type="entry name" value="DNA breaking-rejoining enzymes"/>
    <property type="match status" value="1"/>
</dbReference>
<keyword evidence="2" id="KW-0229">DNA integration</keyword>
<evidence type="ECO:0000313" key="8">
    <source>
        <dbReference type="Proteomes" id="UP001169006"/>
    </source>
</evidence>
<dbReference type="InterPro" id="IPR002104">
    <property type="entry name" value="Integrase_catalytic"/>
</dbReference>
<accession>A0ABT8SVE7</accession>
<dbReference type="InterPro" id="IPR013762">
    <property type="entry name" value="Integrase-like_cat_sf"/>
</dbReference>
<protein>
    <submittedName>
        <fullName evidence="7">Tyrosine-type recombinase/integrase</fullName>
    </submittedName>
</protein>
<evidence type="ECO:0000256" key="4">
    <source>
        <dbReference type="ARBA" id="ARBA00023172"/>
    </source>
</evidence>
<dbReference type="InterPro" id="IPR010998">
    <property type="entry name" value="Integrase_recombinase_N"/>
</dbReference>
<keyword evidence="4" id="KW-0233">DNA recombination</keyword>
<evidence type="ECO:0000313" key="7">
    <source>
        <dbReference type="EMBL" id="MDO1582390.1"/>
    </source>
</evidence>
<name>A0ABT8SVE7_9HYPH</name>
<proteinExistence type="inferred from homology"/>
<dbReference type="Proteomes" id="UP001169006">
    <property type="component" value="Unassembled WGS sequence"/>
</dbReference>
<evidence type="ECO:0000256" key="3">
    <source>
        <dbReference type="ARBA" id="ARBA00023125"/>
    </source>
</evidence>
<dbReference type="PANTHER" id="PTHR30629:SF2">
    <property type="entry name" value="PROPHAGE INTEGRASE INTS-RELATED"/>
    <property type="match status" value="1"/>
</dbReference>
<dbReference type="Gene3D" id="1.10.150.130">
    <property type="match status" value="1"/>
</dbReference>
<reference evidence="7" key="2">
    <citation type="submission" date="2023-07" db="EMBL/GenBank/DDBJ databases">
        <authorList>
            <person name="Sun H."/>
        </authorList>
    </citation>
    <scope>NUCLEOTIDE SEQUENCE</scope>
    <source>
        <strain evidence="7">05753</strain>
    </source>
</reference>
<sequence>MIDGMPRKLPLYVVKQRGRLEQWVYYFRIGKGKRVRLPAPNEPDFMQAYQAALSGADLKKMPREIPQTIGWLMARYMESADWAKLEPATRKQRSNIFHHIKEKKDRSGIRLADKPFTLINRKAVMAGMEDRADTPAAANNYLKSISSLCKWAVRNAHMDANPAEGIPKFKLDGDGFPAWEIEDVRAFCIKWPIGTKQRLALELAMHTGLRRSDLVRVGRQHLRGNVLTIGTQKTKARIAVELPQRVIDIINATPTGDLHFLVTEYNKPFAVAGFGNWFGEAARKAGIEKNSHGLRKLAATMAANGGATAHQLMSQFGWSNSKQAEVYTRQADRERLGVVSSRIVSEQLMNELAPHTDQREGSIPESETKTVS</sequence>
<evidence type="ECO:0000259" key="6">
    <source>
        <dbReference type="PROSITE" id="PS51898"/>
    </source>
</evidence>
<comment type="similarity">
    <text evidence="1">Belongs to the 'phage' integrase family.</text>
</comment>